<dbReference type="CDD" id="cd11613">
    <property type="entry name" value="SAF_AH_GD"/>
    <property type="match status" value="1"/>
</dbReference>
<comment type="similarity">
    <text evidence="1">Belongs to the UxaA family.</text>
</comment>
<sequence>MKKIIKINSKDNIVVCLQPLQSGDKFNIDGQEIIVIQDVDRGSKLALRPIGTGEDIIKYRSSIGVASTDIDVGEWIHTHNMATKLSDTDTYIYTPSFPHLLASSIEERFFQGYERDNGDVAIRNEIWVIPTVGCVNGIAKQAIERFRRNHPELRCDGVHLFPHNYGCSQLGDDHENTRQILANMVQHPNAGGVLVIGLGCENNQVGPFKELVGDIDESRVQYMIAQNEQDEIEVAVNHLESIYQSVQLDTRTPISFGRLKVGLECGGSDGLSGITANPMLGRFSDYLIGLGGTSVLTEVPEMFGAEHLLFERCIDRKTFDKAVGMINGFKQYFIDHNQPIYENPSPGNKKGGISTLEDKSMGCTQKAGSSPVVDVLNYADTLSIPGLNLLSAPGNDAVATSALAASGCHLVLFTTGRGTPYGGFVPTVKVSTNSELALKKPHWIDFNAGALVENTPMNTLLEQFIDCVEAIASGGKTNNEQNEIRELAIFKSGVTL</sequence>
<organism evidence="4 5">
    <name type="scientific">Vibrio splendidus</name>
    <dbReference type="NCBI Taxonomy" id="29497"/>
    <lineage>
        <taxon>Bacteria</taxon>
        <taxon>Pseudomonadati</taxon>
        <taxon>Pseudomonadota</taxon>
        <taxon>Gammaproteobacteria</taxon>
        <taxon>Vibrionales</taxon>
        <taxon>Vibrionaceae</taxon>
        <taxon>Vibrio</taxon>
    </lineage>
</organism>
<proteinExistence type="inferred from homology"/>
<evidence type="ECO:0000313" key="5">
    <source>
        <dbReference type="Proteomes" id="UP001177883"/>
    </source>
</evidence>
<evidence type="ECO:0000256" key="1">
    <source>
        <dbReference type="ARBA" id="ARBA00010986"/>
    </source>
</evidence>
<dbReference type="InterPro" id="IPR013974">
    <property type="entry name" value="SAF"/>
</dbReference>
<dbReference type="GO" id="GO:0016829">
    <property type="term" value="F:lyase activity"/>
    <property type="evidence" value="ECO:0007669"/>
    <property type="project" value="UniProtKB-KW"/>
</dbReference>
<dbReference type="Proteomes" id="UP001177883">
    <property type="component" value="Unassembled WGS sequence"/>
</dbReference>
<feature type="domain" description="SAF" evidence="3">
    <location>
        <begin position="11"/>
        <end position="82"/>
    </location>
</feature>
<name>A0ABD5A9Y5_VIBSP</name>
<dbReference type="EMBL" id="JAUYVK010000008">
    <property type="protein sequence ID" value="MDP2489787.1"/>
    <property type="molecule type" value="Genomic_DNA"/>
</dbReference>
<evidence type="ECO:0000313" key="4">
    <source>
        <dbReference type="EMBL" id="MDP2489787.1"/>
    </source>
</evidence>
<dbReference type="PANTHER" id="PTHR30536">
    <property type="entry name" value="ALTRONATE/GALACTARATE DEHYDRATASE"/>
    <property type="match status" value="1"/>
</dbReference>
<dbReference type="Pfam" id="PF04295">
    <property type="entry name" value="GD_AH_second"/>
    <property type="match status" value="1"/>
</dbReference>
<keyword evidence="2" id="KW-0456">Lyase</keyword>
<dbReference type="Gene3D" id="2.30.130.110">
    <property type="match status" value="1"/>
</dbReference>
<dbReference type="AlphaFoldDB" id="A0ABD5A9Y5"/>
<reference evidence="4" key="1">
    <citation type="submission" date="2023-07" db="EMBL/GenBank/DDBJ databases">
        <title>Genome content predicts the carbon catabolic preferences of heterotrophic bacteria.</title>
        <authorList>
            <person name="Gralka M."/>
        </authorList>
    </citation>
    <scope>NUCLEOTIDE SEQUENCE</scope>
    <source>
        <strain evidence="4">6E03</strain>
    </source>
</reference>
<dbReference type="InterPro" id="IPR007392">
    <property type="entry name" value="GD_AH_second"/>
</dbReference>
<comment type="caution">
    <text evidence="4">The sequence shown here is derived from an EMBL/GenBank/DDBJ whole genome shotgun (WGS) entry which is preliminary data.</text>
</comment>
<protein>
    <submittedName>
        <fullName evidence="4">Altronate dehydratase family protein</fullName>
    </submittedName>
</protein>
<evidence type="ECO:0000256" key="2">
    <source>
        <dbReference type="ARBA" id="ARBA00023239"/>
    </source>
</evidence>
<dbReference type="InterPro" id="IPR044144">
    <property type="entry name" value="SAF_UxaA/GarD"/>
</dbReference>
<dbReference type="InterPro" id="IPR052172">
    <property type="entry name" value="UxaA_altronate/galactarate_dh"/>
</dbReference>
<gene>
    <name evidence="4" type="ORF">Q8W38_10605</name>
</gene>
<dbReference type="SMART" id="SM00858">
    <property type="entry name" value="SAF"/>
    <property type="match status" value="1"/>
</dbReference>
<dbReference type="InterPro" id="IPR048332">
    <property type="entry name" value="GD_AH_C"/>
</dbReference>
<dbReference type="PANTHER" id="PTHR30536:SF5">
    <property type="entry name" value="ALTRONATE DEHYDRATASE"/>
    <property type="match status" value="1"/>
</dbReference>
<dbReference type="RefSeq" id="WP_102491006.1">
    <property type="nucleotide sequence ID" value="NZ_JAUYVK010000008.1"/>
</dbReference>
<dbReference type="Pfam" id="PF20629">
    <property type="entry name" value="GD_AH_C"/>
    <property type="match status" value="1"/>
</dbReference>
<accession>A0ABD5A9Y5</accession>
<evidence type="ECO:0000259" key="3">
    <source>
        <dbReference type="SMART" id="SM00858"/>
    </source>
</evidence>